<evidence type="ECO:0000256" key="7">
    <source>
        <dbReference type="ARBA" id="ARBA00023172"/>
    </source>
</evidence>
<gene>
    <name evidence="13" type="ORF">SAMN05192556_101679</name>
</gene>
<keyword evidence="6 9" id="KW-0238">DNA-binding</keyword>
<dbReference type="InterPro" id="IPR010998">
    <property type="entry name" value="Integrase_recombinase_N"/>
</dbReference>
<comment type="subcellular location">
    <subcellularLocation>
        <location evidence="1">Cytoplasm</location>
    </subcellularLocation>
</comment>
<dbReference type="Gene3D" id="1.10.443.10">
    <property type="entry name" value="Intergrase catalytic core"/>
    <property type="match status" value="1"/>
</dbReference>
<name>A0A1M6PB76_9GAMM</name>
<dbReference type="GO" id="GO:0007059">
    <property type="term" value="P:chromosome segregation"/>
    <property type="evidence" value="ECO:0007669"/>
    <property type="project" value="UniProtKB-KW"/>
</dbReference>
<dbReference type="GO" id="GO:0005737">
    <property type="term" value="C:cytoplasm"/>
    <property type="evidence" value="ECO:0007669"/>
    <property type="project" value="UniProtKB-SubCell"/>
</dbReference>
<dbReference type="EMBL" id="FRAL01000001">
    <property type="protein sequence ID" value="SHK05174.1"/>
    <property type="molecule type" value="Genomic_DNA"/>
</dbReference>
<keyword evidence="4" id="KW-0159">Chromosome partition</keyword>
<dbReference type="CDD" id="cd00397">
    <property type="entry name" value="DNA_BRE_C"/>
    <property type="match status" value="1"/>
</dbReference>
<proteinExistence type="predicted"/>
<evidence type="ECO:0000259" key="12">
    <source>
        <dbReference type="PROSITE" id="PS51900"/>
    </source>
</evidence>
<feature type="domain" description="Tyr recombinase" evidence="11">
    <location>
        <begin position="183"/>
        <end position="396"/>
    </location>
</feature>
<dbReference type="Pfam" id="PF00589">
    <property type="entry name" value="Phage_integrase"/>
    <property type="match status" value="1"/>
</dbReference>
<organism evidence="13 14">
    <name type="scientific">Halomonas caseinilytica</name>
    <dbReference type="NCBI Taxonomy" id="438744"/>
    <lineage>
        <taxon>Bacteria</taxon>
        <taxon>Pseudomonadati</taxon>
        <taxon>Pseudomonadota</taxon>
        <taxon>Gammaproteobacteria</taxon>
        <taxon>Oceanospirillales</taxon>
        <taxon>Halomonadaceae</taxon>
        <taxon>Halomonas</taxon>
    </lineage>
</organism>
<dbReference type="SUPFAM" id="SSF56349">
    <property type="entry name" value="DNA breaking-rejoining enzymes"/>
    <property type="match status" value="1"/>
</dbReference>
<dbReference type="PROSITE" id="PS51900">
    <property type="entry name" value="CB"/>
    <property type="match status" value="1"/>
</dbReference>
<evidence type="ECO:0000256" key="8">
    <source>
        <dbReference type="ARBA" id="ARBA00023306"/>
    </source>
</evidence>
<dbReference type="InterPro" id="IPR044068">
    <property type="entry name" value="CB"/>
</dbReference>
<evidence type="ECO:0000256" key="5">
    <source>
        <dbReference type="ARBA" id="ARBA00022908"/>
    </source>
</evidence>
<dbReference type="AlphaFoldDB" id="A0A1M6PB76"/>
<reference evidence="14" key="1">
    <citation type="submission" date="2016-11" db="EMBL/GenBank/DDBJ databases">
        <authorList>
            <person name="Varghese N."/>
            <person name="Submissions S."/>
        </authorList>
    </citation>
    <scope>NUCLEOTIDE SEQUENCE [LARGE SCALE GENOMIC DNA]</scope>
    <source>
        <strain evidence="14">ALO Sharm</strain>
    </source>
</reference>
<keyword evidence="8" id="KW-0131">Cell cycle</keyword>
<dbReference type="PANTHER" id="PTHR30349:SF77">
    <property type="entry name" value="TYROSINE RECOMBINASE XERC"/>
    <property type="match status" value="1"/>
</dbReference>
<evidence type="ECO:0000256" key="2">
    <source>
        <dbReference type="ARBA" id="ARBA00022490"/>
    </source>
</evidence>
<evidence type="ECO:0000256" key="10">
    <source>
        <dbReference type="SAM" id="MobiDB-lite"/>
    </source>
</evidence>
<dbReference type="InterPro" id="IPR011010">
    <property type="entry name" value="DNA_brk_join_enz"/>
</dbReference>
<evidence type="ECO:0000256" key="9">
    <source>
        <dbReference type="PROSITE-ProRule" id="PRU01248"/>
    </source>
</evidence>
<dbReference type="InterPro" id="IPR013762">
    <property type="entry name" value="Integrase-like_cat_sf"/>
</dbReference>
<evidence type="ECO:0000259" key="11">
    <source>
        <dbReference type="PROSITE" id="PS51898"/>
    </source>
</evidence>
<evidence type="ECO:0000313" key="14">
    <source>
        <dbReference type="Proteomes" id="UP000184248"/>
    </source>
</evidence>
<evidence type="ECO:0000256" key="4">
    <source>
        <dbReference type="ARBA" id="ARBA00022829"/>
    </source>
</evidence>
<keyword evidence="14" id="KW-1185">Reference proteome</keyword>
<dbReference type="GO" id="GO:0006310">
    <property type="term" value="P:DNA recombination"/>
    <property type="evidence" value="ECO:0007669"/>
    <property type="project" value="UniProtKB-KW"/>
</dbReference>
<evidence type="ECO:0000256" key="1">
    <source>
        <dbReference type="ARBA" id="ARBA00004496"/>
    </source>
</evidence>
<dbReference type="PROSITE" id="PS51898">
    <property type="entry name" value="TYR_RECOMBINASE"/>
    <property type="match status" value="1"/>
</dbReference>
<dbReference type="GO" id="GO:0003677">
    <property type="term" value="F:DNA binding"/>
    <property type="evidence" value="ECO:0007669"/>
    <property type="project" value="UniProtKB-UniRule"/>
</dbReference>
<dbReference type="InterPro" id="IPR002104">
    <property type="entry name" value="Integrase_catalytic"/>
</dbReference>
<evidence type="ECO:0000313" key="13">
    <source>
        <dbReference type="EMBL" id="SHK05174.1"/>
    </source>
</evidence>
<evidence type="ECO:0000256" key="6">
    <source>
        <dbReference type="ARBA" id="ARBA00023125"/>
    </source>
</evidence>
<protein>
    <submittedName>
        <fullName evidence="13">Site-specific recombinase XerD</fullName>
    </submittedName>
</protein>
<keyword evidence="7" id="KW-0233">DNA recombination</keyword>
<sequence length="415" mass="47457">MPDEWPEGKALGGAGVPQAAYPVASEIGAVLYGTDGWLPSGLSPAGAGRIAATNDVQAVALWLEEYRASPNTQRAYRREAERLLLWLGEQGMSLAELRRDHLDAFEAFLGDPTPRERWVGPTRARQDPRWRPFRGPLSPSSRRQSLIILQGLCAWLVEAGWLDHNPFRLMRDKRRRMDNRRGAIERYLERPLWEWLWQWLDRPPASSASRRARFVWMRRRLVFGFAYLLAPRIGEMTGARMDDFIRREGRWWWRVTGKGGKTARIPVPPDMMRLLADWRVCLNLSPEPSADEPTPLLRGLDGRRGVGDNHLYRLIRATFEEAAIALEHQLGADAEREVAQLRRATPHWLRHTALTHQAQAGVELRYLAETARHSRLDTTARYLHTEAEEWHRQQARHGLTPQGTGGADEPGEQPV</sequence>
<dbReference type="PANTHER" id="PTHR30349">
    <property type="entry name" value="PHAGE INTEGRASE-RELATED"/>
    <property type="match status" value="1"/>
</dbReference>
<keyword evidence="5" id="KW-0229">DNA integration</keyword>
<feature type="domain" description="Core-binding (CB)" evidence="12">
    <location>
        <begin position="53"/>
        <end position="157"/>
    </location>
</feature>
<evidence type="ECO:0000256" key="3">
    <source>
        <dbReference type="ARBA" id="ARBA00022618"/>
    </source>
</evidence>
<keyword evidence="3" id="KW-0132">Cell division</keyword>
<dbReference type="GO" id="GO:0051301">
    <property type="term" value="P:cell division"/>
    <property type="evidence" value="ECO:0007669"/>
    <property type="project" value="UniProtKB-KW"/>
</dbReference>
<dbReference type="Gene3D" id="1.10.150.130">
    <property type="match status" value="1"/>
</dbReference>
<accession>A0A1M6PB76</accession>
<dbReference type="GO" id="GO:0015074">
    <property type="term" value="P:DNA integration"/>
    <property type="evidence" value="ECO:0007669"/>
    <property type="project" value="UniProtKB-KW"/>
</dbReference>
<feature type="region of interest" description="Disordered" evidence="10">
    <location>
        <begin position="389"/>
        <end position="415"/>
    </location>
</feature>
<dbReference type="Proteomes" id="UP000184248">
    <property type="component" value="Unassembled WGS sequence"/>
</dbReference>
<keyword evidence="2" id="KW-0963">Cytoplasm</keyword>
<dbReference type="InterPro" id="IPR050090">
    <property type="entry name" value="Tyrosine_recombinase_XerCD"/>
</dbReference>